<proteinExistence type="predicted"/>
<dbReference type="Pfam" id="PF26640">
    <property type="entry name" value="DUF8212"/>
    <property type="match status" value="1"/>
</dbReference>
<dbReference type="EMBL" id="ML145191">
    <property type="protein sequence ID" value="TBU54324.1"/>
    <property type="molecule type" value="Genomic_DNA"/>
</dbReference>
<protein>
    <recommendedName>
        <fullName evidence="1">DUF8212 domain-containing protein</fullName>
    </recommendedName>
</protein>
<gene>
    <name evidence="2" type="ORF">BD310DRAFT_79715</name>
</gene>
<accession>A0A4Q9PJR0</accession>
<sequence length="348" mass="39332">MYRWYRCAEVCYAHLWDVEDGDNPHITNSQFRRAEWFKRGWTLQELLAPNTVLFLSKTWAVIGTKHSLAKEIHDVTSIDTQILRGQRKLSDASVAERMSWASDRVTTKVEDRAYCLVGIFGVHLMPLYGEGLHAFIRLQEAILGVIPDQSIFAWGQRRDSLLLSEPSPSATALIASPGPLSDVDIRGQSWPYLLATSPKAFKGPIDISTISRAQLSERLGVDVEYPRYAITSYGMHMTLPTLPFSEDGSEGKELHLAFLACQDKEGRLLALILRRPRSPPSNSESIMHVGFCLPFQAQFRLSRPNLMASEIGDRYYRLAVLSQEQISACRTRILADRKVYVQHSLPLI</sequence>
<dbReference type="PANTHER" id="PTHR10622">
    <property type="entry name" value="HET DOMAIN-CONTAINING PROTEIN"/>
    <property type="match status" value="1"/>
</dbReference>
<evidence type="ECO:0000259" key="1">
    <source>
        <dbReference type="Pfam" id="PF26640"/>
    </source>
</evidence>
<name>A0A4Q9PJR0_9APHY</name>
<evidence type="ECO:0000313" key="2">
    <source>
        <dbReference type="EMBL" id="TBU54324.1"/>
    </source>
</evidence>
<dbReference type="STRING" id="114155.A0A4Q9PJR0"/>
<dbReference type="PANTHER" id="PTHR10622:SF10">
    <property type="entry name" value="HET DOMAIN-CONTAINING PROTEIN"/>
    <property type="match status" value="1"/>
</dbReference>
<reference evidence="2 3" key="1">
    <citation type="submission" date="2019-01" db="EMBL/GenBank/DDBJ databases">
        <title>Draft genome sequences of three monokaryotic isolates of the white-rot basidiomycete fungus Dichomitus squalens.</title>
        <authorList>
            <consortium name="DOE Joint Genome Institute"/>
            <person name="Lopez S.C."/>
            <person name="Andreopoulos B."/>
            <person name="Pangilinan J."/>
            <person name="Lipzen A."/>
            <person name="Riley R."/>
            <person name="Ahrendt S."/>
            <person name="Ng V."/>
            <person name="Barry K."/>
            <person name="Daum C."/>
            <person name="Grigoriev I.V."/>
            <person name="Hilden K.S."/>
            <person name="Makela M.R."/>
            <person name="de Vries R.P."/>
        </authorList>
    </citation>
    <scope>NUCLEOTIDE SEQUENCE [LARGE SCALE GENOMIC DNA]</scope>
    <source>
        <strain evidence="2 3">CBS 464.89</strain>
    </source>
</reference>
<evidence type="ECO:0000313" key="3">
    <source>
        <dbReference type="Proteomes" id="UP000292082"/>
    </source>
</evidence>
<dbReference type="InterPro" id="IPR058525">
    <property type="entry name" value="DUF8212"/>
</dbReference>
<dbReference type="AlphaFoldDB" id="A0A4Q9PJR0"/>
<keyword evidence="3" id="KW-1185">Reference proteome</keyword>
<organism evidence="2 3">
    <name type="scientific">Dichomitus squalens</name>
    <dbReference type="NCBI Taxonomy" id="114155"/>
    <lineage>
        <taxon>Eukaryota</taxon>
        <taxon>Fungi</taxon>
        <taxon>Dikarya</taxon>
        <taxon>Basidiomycota</taxon>
        <taxon>Agaricomycotina</taxon>
        <taxon>Agaricomycetes</taxon>
        <taxon>Polyporales</taxon>
        <taxon>Polyporaceae</taxon>
        <taxon>Dichomitus</taxon>
    </lineage>
</organism>
<feature type="domain" description="DUF8212" evidence="1">
    <location>
        <begin position="133"/>
        <end position="343"/>
    </location>
</feature>
<dbReference type="Proteomes" id="UP000292082">
    <property type="component" value="Unassembled WGS sequence"/>
</dbReference>